<dbReference type="EMBL" id="CP094298">
    <property type="protein sequence ID" value="UNZ08534.1"/>
    <property type="molecule type" value="Genomic_DNA"/>
</dbReference>
<gene>
    <name evidence="1" type="ORF">SRIMR7_40935</name>
</gene>
<dbReference type="Proteomes" id="UP000829494">
    <property type="component" value="Chromosome"/>
</dbReference>
<proteinExistence type="predicted"/>
<dbReference type="GeneID" id="66852304"/>
<name>A0ABY3ZEC2_STRRM</name>
<evidence type="ECO:0000313" key="2">
    <source>
        <dbReference type="Proteomes" id="UP000829494"/>
    </source>
</evidence>
<keyword evidence="2" id="KW-1185">Reference proteome</keyword>
<sequence length="66" mass="7047">MPEPPPSGHRREKATDAEPRVGTLVDVGVQDISLLDEPEADRCPTGAPLQAAEQSFSGLFFQITGL</sequence>
<evidence type="ECO:0000313" key="1">
    <source>
        <dbReference type="EMBL" id="UNZ08534.1"/>
    </source>
</evidence>
<accession>A0ABY3ZEC2</accession>
<reference evidence="1 2" key="1">
    <citation type="submission" date="2022-03" db="EMBL/GenBank/DDBJ databases">
        <title>Complete genome of Streptomyces rimosus ssp. rimosus R7 (=ATCC 10970).</title>
        <authorList>
            <person name="Beganovic S."/>
            <person name="Ruckert C."/>
            <person name="Busche T."/>
            <person name="Kalinowski J."/>
            <person name="Wittmann C."/>
        </authorList>
    </citation>
    <scope>NUCLEOTIDE SEQUENCE [LARGE SCALE GENOMIC DNA]</scope>
    <source>
        <strain evidence="1 2">R7</strain>
    </source>
</reference>
<organism evidence="1 2">
    <name type="scientific">Streptomyces rimosus subsp. rimosus</name>
    <dbReference type="NCBI Taxonomy" id="132474"/>
    <lineage>
        <taxon>Bacteria</taxon>
        <taxon>Bacillati</taxon>
        <taxon>Actinomycetota</taxon>
        <taxon>Actinomycetes</taxon>
        <taxon>Kitasatosporales</taxon>
        <taxon>Streptomycetaceae</taxon>
        <taxon>Streptomyces</taxon>
    </lineage>
</organism>
<dbReference type="RefSeq" id="WP_003979288.1">
    <property type="nucleotide sequence ID" value="NZ_CP094298.1"/>
</dbReference>
<protein>
    <submittedName>
        <fullName evidence="1">Uncharacterized protein</fullName>
    </submittedName>
</protein>